<feature type="transmembrane region" description="Helical" evidence="1">
    <location>
        <begin position="12"/>
        <end position="31"/>
    </location>
</feature>
<dbReference type="Proteomes" id="UP000292085">
    <property type="component" value="Unassembled WGS sequence"/>
</dbReference>
<comment type="caution">
    <text evidence="2">The sequence shown here is derived from an EMBL/GenBank/DDBJ whole genome shotgun (WGS) entry which is preliminary data.</text>
</comment>
<evidence type="ECO:0000313" key="2">
    <source>
        <dbReference type="EMBL" id="RZF66186.1"/>
    </source>
</evidence>
<dbReference type="EMBL" id="SGIS01000002">
    <property type="protein sequence ID" value="RZF66186.1"/>
    <property type="molecule type" value="Genomic_DNA"/>
</dbReference>
<sequence>MSFGLEKILPLVPAVGGVVLVLAAVYARSLIDVLGKSLDKLNSLKSLPAKDRESALEVIEIGLKIDKIETAKLSAAHRFELIKAAMEERTTKAWQRFWLLVLTGAMMLILAAGWFAYSVLTKSREDQLNDALTRDPDAFSQVLERKGYYSIKGMGIVNSLASITGLDTSDLRKAIEQAQALDRCDPSSREPCNVTLVQLRARARSREAPFNDVGIFVTAAKPEYDPPRRFYVNVTEFFPFKHVPVVIRSLDGSRYLRLMPRVAIVGSTDKDLIHLNEAQIGYIFGNKNLFGGNKGGASTVKAVALPVTQDNPQLFDPFCSDFWKNRDALCLLKGKTLGLDDLIDRATRAVKS</sequence>
<feature type="transmembrane region" description="Helical" evidence="1">
    <location>
        <begin position="97"/>
        <end position="117"/>
    </location>
</feature>
<keyword evidence="3" id="KW-1185">Reference proteome</keyword>
<organism evidence="2 3">
    <name type="scientific">Sphingomonas populi</name>
    <dbReference type="NCBI Taxonomy" id="2484750"/>
    <lineage>
        <taxon>Bacteria</taxon>
        <taxon>Pseudomonadati</taxon>
        <taxon>Pseudomonadota</taxon>
        <taxon>Alphaproteobacteria</taxon>
        <taxon>Sphingomonadales</taxon>
        <taxon>Sphingomonadaceae</taxon>
        <taxon>Sphingomonas</taxon>
    </lineage>
</organism>
<protein>
    <submittedName>
        <fullName evidence="2">Uncharacterized protein</fullName>
    </submittedName>
</protein>
<reference evidence="2 3" key="1">
    <citation type="submission" date="2019-02" db="EMBL/GenBank/DDBJ databases">
        <authorList>
            <person name="Li Y."/>
        </authorList>
    </citation>
    <scope>NUCLEOTIDE SEQUENCE [LARGE SCALE GENOMIC DNA]</scope>
    <source>
        <strain evidence="2 3">3-7</strain>
    </source>
</reference>
<dbReference type="AlphaFoldDB" id="A0A4Q6Y9P4"/>
<keyword evidence="1" id="KW-0812">Transmembrane</keyword>
<keyword evidence="1" id="KW-1133">Transmembrane helix</keyword>
<dbReference type="RefSeq" id="WP_130155034.1">
    <property type="nucleotide sequence ID" value="NZ_SGIS01000002.1"/>
</dbReference>
<name>A0A4Q6Y9P4_9SPHN</name>
<gene>
    <name evidence="2" type="ORF">EWE75_02035</name>
</gene>
<proteinExistence type="predicted"/>
<evidence type="ECO:0000313" key="3">
    <source>
        <dbReference type="Proteomes" id="UP000292085"/>
    </source>
</evidence>
<accession>A0A4Q6Y9P4</accession>
<dbReference type="OrthoDB" id="10015810at2"/>
<evidence type="ECO:0000256" key="1">
    <source>
        <dbReference type="SAM" id="Phobius"/>
    </source>
</evidence>
<keyword evidence="1" id="KW-0472">Membrane</keyword>